<evidence type="ECO:0000313" key="3">
    <source>
        <dbReference type="EMBL" id="KAF2158401.1"/>
    </source>
</evidence>
<accession>A0A6A6BUH9</accession>
<dbReference type="AlphaFoldDB" id="A0A6A6BUH9"/>
<evidence type="ECO:0000256" key="1">
    <source>
        <dbReference type="SAM" id="MobiDB-lite"/>
    </source>
</evidence>
<sequence length="189" mass="21139">MRAPAAGAAERVAANSMRRYINQGYGHGADRLSNSDNKLLLRSDLHSLWDNRAFLLAPKEMMSLFCMCWRIRWNCLRARYHNVRTYPLSVSRELLFARFAWALLPHVRNFVAARQSRTVSIGLKTGELVTRRLSANQCSALAEDRKKSLSPKKRKAQESGSDNVTQGIAPSAGTIDYSPAADSAYAAHE</sequence>
<dbReference type="OrthoDB" id="2142759at2759"/>
<feature type="compositionally biased region" description="Polar residues" evidence="1">
    <location>
        <begin position="158"/>
        <end position="168"/>
    </location>
</feature>
<dbReference type="Pfam" id="PF13391">
    <property type="entry name" value="HNH_2"/>
    <property type="match status" value="1"/>
</dbReference>
<dbReference type="GeneID" id="54568113"/>
<dbReference type="InterPro" id="IPR003615">
    <property type="entry name" value="HNH_nuc"/>
</dbReference>
<organism evidence="3 4">
    <name type="scientific">Zasmidium cellare ATCC 36951</name>
    <dbReference type="NCBI Taxonomy" id="1080233"/>
    <lineage>
        <taxon>Eukaryota</taxon>
        <taxon>Fungi</taxon>
        <taxon>Dikarya</taxon>
        <taxon>Ascomycota</taxon>
        <taxon>Pezizomycotina</taxon>
        <taxon>Dothideomycetes</taxon>
        <taxon>Dothideomycetidae</taxon>
        <taxon>Mycosphaerellales</taxon>
        <taxon>Mycosphaerellaceae</taxon>
        <taxon>Zasmidium</taxon>
    </lineage>
</organism>
<keyword evidence="4" id="KW-1185">Reference proteome</keyword>
<evidence type="ECO:0000259" key="2">
    <source>
        <dbReference type="Pfam" id="PF13391"/>
    </source>
</evidence>
<feature type="domain" description="HNH nuclease" evidence="2">
    <location>
        <begin position="26"/>
        <end position="55"/>
    </location>
</feature>
<feature type="compositionally biased region" description="Low complexity" evidence="1">
    <location>
        <begin position="176"/>
        <end position="189"/>
    </location>
</feature>
<gene>
    <name evidence="3" type="ORF">M409DRAFT_61692</name>
</gene>
<dbReference type="EMBL" id="ML993673">
    <property type="protein sequence ID" value="KAF2158401.1"/>
    <property type="molecule type" value="Genomic_DNA"/>
</dbReference>
<reference evidence="3" key="1">
    <citation type="journal article" date="2020" name="Stud. Mycol.">
        <title>101 Dothideomycetes genomes: a test case for predicting lifestyles and emergence of pathogens.</title>
        <authorList>
            <person name="Haridas S."/>
            <person name="Albert R."/>
            <person name="Binder M."/>
            <person name="Bloem J."/>
            <person name="Labutti K."/>
            <person name="Salamov A."/>
            <person name="Andreopoulos B."/>
            <person name="Baker S."/>
            <person name="Barry K."/>
            <person name="Bills G."/>
            <person name="Bluhm B."/>
            <person name="Cannon C."/>
            <person name="Castanera R."/>
            <person name="Culley D."/>
            <person name="Daum C."/>
            <person name="Ezra D."/>
            <person name="Gonzalez J."/>
            <person name="Henrissat B."/>
            <person name="Kuo A."/>
            <person name="Liang C."/>
            <person name="Lipzen A."/>
            <person name="Lutzoni F."/>
            <person name="Magnuson J."/>
            <person name="Mondo S."/>
            <person name="Nolan M."/>
            <person name="Ohm R."/>
            <person name="Pangilinan J."/>
            <person name="Park H.-J."/>
            <person name="Ramirez L."/>
            <person name="Alfaro M."/>
            <person name="Sun H."/>
            <person name="Tritt A."/>
            <person name="Yoshinaga Y."/>
            <person name="Zwiers L.-H."/>
            <person name="Turgeon B."/>
            <person name="Goodwin S."/>
            <person name="Spatafora J."/>
            <person name="Crous P."/>
            <person name="Grigoriev I."/>
        </authorList>
    </citation>
    <scope>NUCLEOTIDE SEQUENCE</scope>
    <source>
        <strain evidence="3">ATCC 36951</strain>
    </source>
</reference>
<proteinExistence type="predicted"/>
<name>A0A6A6BUH9_ZASCE</name>
<feature type="region of interest" description="Disordered" evidence="1">
    <location>
        <begin position="144"/>
        <end position="189"/>
    </location>
</feature>
<dbReference type="Proteomes" id="UP000799537">
    <property type="component" value="Unassembled WGS sequence"/>
</dbReference>
<evidence type="ECO:0000313" key="4">
    <source>
        <dbReference type="Proteomes" id="UP000799537"/>
    </source>
</evidence>
<dbReference type="RefSeq" id="XP_033659290.1">
    <property type="nucleotide sequence ID" value="XM_033814841.1"/>
</dbReference>
<protein>
    <recommendedName>
        <fullName evidence="2">HNH nuclease domain-containing protein</fullName>
    </recommendedName>
</protein>